<keyword evidence="1" id="KW-0472">Membrane</keyword>
<name>A0AA41QWP1_9MICO</name>
<dbReference type="Proteomes" id="UP001165341">
    <property type="component" value="Unassembled WGS sequence"/>
</dbReference>
<feature type="transmembrane region" description="Helical" evidence="1">
    <location>
        <begin position="46"/>
        <end position="63"/>
    </location>
</feature>
<evidence type="ECO:0000256" key="1">
    <source>
        <dbReference type="SAM" id="Phobius"/>
    </source>
</evidence>
<evidence type="ECO:0000313" key="3">
    <source>
        <dbReference type="Proteomes" id="UP001165341"/>
    </source>
</evidence>
<keyword evidence="3" id="KW-1185">Reference proteome</keyword>
<gene>
    <name evidence="2" type="ORF">MQH31_16990</name>
</gene>
<dbReference type="Pfam" id="PF20181">
    <property type="entry name" value="DUF6544"/>
    <property type="match status" value="1"/>
</dbReference>
<protein>
    <submittedName>
        <fullName evidence="2">Uncharacterized protein</fullName>
    </submittedName>
</protein>
<reference evidence="2" key="1">
    <citation type="submission" date="2022-03" db="EMBL/GenBank/DDBJ databases">
        <title>Cryobacterium sp. nov. strain ZS14-85, isolated from Antarctic soil.</title>
        <authorList>
            <person name="Li J."/>
            <person name="Niu G."/>
        </authorList>
    </citation>
    <scope>NUCLEOTIDE SEQUENCE</scope>
    <source>
        <strain evidence="2">ZS14-85</strain>
    </source>
</reference>
<keyword evidence="1" id="KW-1133">Transmembrane helix</keyword>
<dbReference type="EMBL" id="JALGAR010000005">
    <property type="protein sequence ID" value="MCI4659500.1"/>
    <property type="molecule type" value="Genomic_DNA"/>
</dbReference>
<dbReference type="InterPro" id="IPR046674">
    <property type="entry name" value="DUF6544"/>
</dbReference>
<comment type="caution">
    <text evidence="2">The sequence shown here is derived from an EMBL/GenBank/DDBJ whole genome shotgun (WGS) entry which is preliminary data.</text>
</comment>
<dbReference type="AlphaFoldDB" id="A0AA41QWP1"/>
<accession>A0AA41QWP1</accession>
<keyword evidence="1" id="KW-0812">Transmembrane</keyword>
<organism evidence="2 3">
    <name type="scientific">Cryobacterium zhongshanensis</name>
    <dbReference type="NCBI Taxonomy" id="2928153"/>
    <lineage>
        <taxon>Bacteria</taxon>
        <taxon>Bacillati</taxon>
        <taxon>Actinomycetota</taxon>
        <taxon>Actinomycetes</taxon>
        <taxon>Micrococcales</taxon>
        <taxon>Microbacteriaceae</taxon>
        <taxon>Cryobacterium</taxon>
    </lineage>
</organism>
<feature type="transmembrane region" description="Helical" evidence="1">
    <location>
        <begin position="5"/>
        <end position="26"/>
    </location>
</feature>
<proteinExistence type="predicted"/>
<evidence type="ECO:0000313" key="2">
    <source>
        <dbReference type="EMBL" id="MCI4659500.1"/>
    </source>
</evidence>
<feature type="transmembrane region" description="Helical" evidence="1">
    <location>
        <begin position="70"/>
        <end position="90"/>
    </location>
</feature>
<dbReference type="RefSeq" id="WP_243012987.1">
    <property type="nucleotide sequence ID" value="NZ_JALGAR010000005.1"/>
</dbReference>
<sequence length="380" mass="41106">MTRTLVRLFVVFILIAHGLIHLLGAAKGLDWAPVATLTEPIEPELGVVWLAAAIALVTTGALFAARARMWWVAGIAGLLISQTVILTSWSDARAGTLANLALLVALGYELAAQGPESYRAEYRRRVATALRASVPGAGSVVSEADLARLPAPVAEYVRRSGAVGQPRVSFLRATIHGRIRASATSRWMTYTGEQVNTYGRTPSRLFWMDATMFGLPVDVLHVFVGRSATMRVRLCSLLRMVNAAGPEMDRAETVTLFNDLCILAPAALVDAPIAWQEVDDTHVRGVFTNGAQTVSADLTFRDGDLVDFRSDDRMSTSPDGSTFTPQPWSTPVGDYRVFGTRRLAAHGEGRWHAAAPQGEFAYLEYNLDAITYNAGAASTD</sequence>